<dbReference type="Pfam" id="PF00581">
    <property type="entry name" value="Rhodanese"/>
    <property type="match status" value="1"/>
</dbReference>
<dbReference type="EMBL" id="AAVT01000002">
    <property type="protein sequence ID" value="EAW32009.1"/>
    <property type="molecule type" value="Genomic_DNA"/>
</dbReference>
<protein>
    <recommendedName>
        <fullName evidence="1">Rhodanese domain-containing protein</fullName>
    </recommendedName>
</protein>
<dbReference type="CDD" id="cd00158">
    <property type="entry name" value="RHOD"/>
    <property type="match status" value="1"/>
</dbReference>
<dbReference type="PANTHER" id="PTHR43031">
    <property type="entry name" value="FAD-DEPENDENT OXIDOREDUCTASE"/>
    <property type="match status" value="1"/>
</dbReference>
<feature type="domain" description="Rhodanese" evidence="1">
    <location>
        <begin position="29"/>
        <end position="112"/>
    </location>
</feature>
<evidence type="ECO:0000313" key="2">
    <source>
        <dbReference type="EMBL" id="EAW32009.1"/>
    </source>
</evidence>
<sequence length="116" mass="12689">MLRTIPELIQESRVNLRCISAAQAQTELADGEGVYIDVREAEEVSVKPSTTAVNIPRGILEMSMLEQYPDPQQAIYVHCATGGRATLAAEQLKRLGYTHVSVVTCSIDTICQLQIA</sequence>
<dbReference type="InterPro" id="IPR001763">
    <property type="entry name" value="Rhodanese-like_dom"/>
</dbReference>
<dbReference type="InterPro" id="IPR036873">
    <property type="entry name" value="Rhodanese-like_dom_sf"/>
</dbReference>
<dbReference type="Proteomes" id="UP000004931">
    <property type="component" value="Unassembled WGS sequence"/>
</dbReference>
<dbReference type="AlphaFoldDB" id="A0YBS9"/>
<comment type="caution">
    <text evidence="2">The sequence shown here is derived from an EMBL/GenBank/DDBJ whole genome shotgun (WGS) entry which is preliminary data.</text>
</comment>
<proteinExistence type="predicted"/>
<dbReference type="PANTHER" id="PTHR43031:SF1">
    <property type="entry name" value="PYRIDINE NUCLEOTIDE-DISULPHIDE OXIDOREDUCTASE"/>
    <property type="match status" value="1"/>
</dbReference>
<dbReference type="PROSITE" id="PS50206">
    <property type="entry name" value="RHODANESE_3"/>
    <property type="match status" value="1"/>
</dbReference>
<dbReference type="InterPro" id="IPR050229">
    <property type="entry name" value="GlpE_sulfurtransferase"/>
</dbReference>
<keyword evidence="3" id="KW-1185">Reference proteome</keyword>
<dbReference type="OrthoDB" id="1445766at2"/>
<dbReference type="STRING" id="247633.GP2143_06145"/>
<dbReference type="SMART" id="SM00450">
    <property type="entry name" value="RHOD"/>
    <property type="match status" value="1"/>
</dbReference>
<reference evidence="2 3" key="1">
    <citation type="journal article" date="2010" name="J. Bacteriol.">
        <title>Genome sequence of the oligotrophic marine Gammaproteobacterium HTCC2143, isolated from the Oregon Coast.</title>
        <authorList>
            <person name="Oh H.M."/>
            <person name="Kang I."/>
            <person name="Ferriera S."/>
            <person name="Giovannoni S.J."/>
            <person name="Cho J.C."/>
        </authorList>
    </citation>
    <scope>NUCLEOTIDE SEQUENCE [LARGE SCALE GENOMIC DNA]</scope>
    <source>
        <strain evidence="2 3">HTCC2143</strain>
    </source>
</reference>
<evidence type="ECO:0000259" key="1">
    <source>
        <dbReference type="PROSITE" id="PS50206"/>
    </source>
</evidence>
<name>A0YBS9_9GAMM</name>
<gene>
    <name evidence="2" type="ORF">GP2143_06145</name>
</gene>
<accession>A0YBS9</accession>
<dbReference type="Gene3D" id="3.40.250.10">
    <property type="entry name" value="Rhodanese-like domain"/>
    <property type="match status" value="1"/>
</dbReference>
<dbReference type="eggNOG" id="COG0607">
    <property type="taxonomic scope" value="Bacteria"/>
</dbReference>
<organism evidence="2 3">
    <name type="scientific">marine gamma proteobacterium HTCC2143</name>
    <dbReference type="NCBI Taxonomy" id="247633"/>
    <lineage>
        <taxon>Bacteria</taxon>
        <taxon>Pseudomonadati</taxon>
        <taxon>Pseudomonadota</taxon>
        <taxon>Gammaproteobacteria</taxon>
        <taxon>Cellvibrionales</taxon>
        <taxon>Spongiibacteraceae</taxon>
        <taxon>BD1-7 clade</taxon>
    </lineage>
</organism>
<dbReference type="SUPFAM" id="SSF52821">
    <property type="entry name" value="Rhodanese/Cell cycle control phosphatase"/>
    <property type="match status" value="1"/>
</dbReference>
<evidence type="ECO:0000313" key="3">
    <source>
        <dbReference type="Proteomes" id="UP000004931"/>
    </source>
</evidence>